<feature type="coiled-coil region" evidence="2">
    <location>
        <begin position="8"/>
        <end position="42"/>
    </location>
</feature>
<name>A0A2N3XQ97_SACSN</name>
<dbReference type="InterPro" id="IPR010310">
    <property type="entry name" value="T7SS_ESAT-6-like"/>
</dbReference>
<dbReference type="AlphaFoldDB" id="A0A2N3XQ97"/>
<dbReference type="Gene3D" id="1.10.287.1060">
    <property type="entry name" value="ESAT-6-like"/>
    <property type="match status" value="1"/>
</dbReference>
<reference evidence="3" key="1">
    <citation type="submission" date="2017-12" db="EMBL/GenBank/DDBJ databases">
        <title>Sequencing the genomes of 1000 Actinobacteria strains.</title>
        <authorList>
            <person name="Klenk H.-P."/>
        </authorList>
    </citation>
    <scope>NUCLEOTIDE SEQUENCE [LARGE SCALE GENOMIC DNA]</scope>
    <source>
        <strain evidence="3">DSM 44228</strain>
    </source>
</reference>
<proteinExistence type="inferred from homology"/>
<dbReference type="OrthoDB" id="3387628at2"/>
<comment type="caution">
    <text evidence="3">The sequence shown here is derived from an EMBL/GenBank/DDBJ whole genome shotgun (WGS) entry which is preliminary data.</text>
</comment>
<dbReference type="SUPFAM" id="SSF140453">
    <property type="entry name" value="EsxAB dimer-like"/>
    <property type="match status" value="1"/>
</dbReference>
<dbReference type="Pfam" id="PF06013">
    <property type="entry name" value="WXG100"/>
    <property type="match status" value="1"/>
</dbReference>
<sequence length="96" mass="10265">MSEIAVNFAELQQASDDLQAAAQKIQGELDDLEGKIQKLVATWEGEAVGAYQEAQKTWDEEAARMQETAAKMGMAVGAANESFQAGEKKNAGRFGG</sequence>
<evidence type="ECO:0000256" key="2">
    <source>
        <dbReference type="SAM" id="Coils"/>
    </source>
</evidence>
<keyword evidence="2" id="KW-0175">Coiled coil</keyword>
<evidence type="ECO:0000313" key="4">
    <source>
        <dbReference type="Proteomes" id="UP000233786"/>
    </source>
</evidence>
<dbReference type="STRING" id="994479.GCA_000194155_08011"/>
<comment type="similarity">
    <text evidence="1">Belongs to the WXG100 family.</text>
</comment>
<evidence type="ECO:0000256" key="1">
    <source>
        <dbReference type="RuleBase" id="RU362001"/>
    </source>
</evidence>
<gene>
    <name evidence="3" type="ORF">A8926_0348</name>
</gene>
<dbReference type="InterPro" id="IPR036689">
    <property type="entry name" value="ESAT-6-like_sf"/>
</dbReference>
<dbReference type="EMBL" id="PJNB01000001">
    <property type="protein sequence ID" value="PKW12857.1"/>
    <property type="molecule type" value="Genomic_DNA"/>
</dbReference>
<keyword evidence="4" id="KW-1185">Reference proteome</keyword>
<accession>A0A2N3XQ97</accession>
<evidence type="ECO:0000313" key="3">
    <source>
        <dbReference type="EMBL" id="PKW12857.1"/>
    </source>
</evidence>
<organism evidence="3 4">
    <name type="scientific">Saccharopolyspora spinosa</name>
    <dbReference type="NCBI Taxonomy" id="60894"/>
    <lineage>
        <taxon>Bacteria</taxon>
        <taxon>Bacillati</taxon>
        <taxon>Actinomycetota</taxon>
        <taxon>Actinomycetes</taxon>
        <taxon>Pseudonocardiales</taxon>
        <taxon>Pseudonocardiaceae</taxon>
        <taxon>Saccharopolyspora</taxon>
    </lineage>
</organism>
<dbReference type="RefSeq" id="WP_010316192.1">
    <property type="nucleotide sequence ID" value="NZ_CP061007.1"/>
</dbReference>
<dbReference type="NCBIfam" id="TIGR03930">
    <property type="entry name" value="WXG100_ESAT6"/>
    <property type="match status" value="1"/>
</dbReference>
<dbReference type="Proteomes" id="UP000233786">
    <property type="component" value="Unassembled WGS sequence"/>
</dbReference>
<protein>
    <recommendedName>
        <fullName evidence="1">ESAT-6-like protein</fullName>
    </recommendedName>
</protein>